<feature type="region of interest" description="Disordered" evidence="6">
    <location>
        <begin position="35"/>
        <end position="64"/>
    </location>
</feature>
<keyword evidence="3 7" id="KW-1133">Transmembrane helix</keyword>
<evidence type="ECO:0000256" key="6">
    <source>
        <dbReference type="SAM" id="MobiDB-lite"/>
    </source>
</evidence>
<dbReference type="Proteomes" id="UP001153069">
    <property type="component" value="Unassembled WGS sequence"/>
</dbReference>
<dbReference type="PANTHER" id="PTHR12428">
    <property type="entry name" value="OXA1"/>
    <property type="match status" value="1"/>
</dbReference>
<comment type="similarity">
    <text evidence="5">Belongs to the OXA1/ALB3/YidC family.</text>
</comment>
<feature type="transmembrane region" description="Helical" evidence="7">
    <location>
        <begin position="257"/>
        <end position="276"/>
    </location>
</feature>
<evidence type="ECO:0000259" key="8">
    <source>
        <dbReference type="Pfam" id="PF02096"/>
    </source>
</evidence>
<comment type="subcellular location">
    <subcellularLocation>
        <location evidence="1 5">Membrane</location>
        <topology evidence="1 5">Multi-pass membrane protein</topology>
    </subcellularLocation>
</comment>
<dbReference type="PANTHER" id="PTHR12428:SF65">
    <property type="entry name" value="CYTOCHROME C OXIDASE ASSEMBLY PROTEIN COX18, MITOCHONDRIAL"/>
    <property type="match status" value="1"/>
</dbReference>
<keyword evidence="2 5" id="KW-0812">Transmembrane</keyword>
<protein>
    <submittedName>
        <fullName evidence="9">Membrane protein insertase YidC</fullName>
    </submittedName>
</protein>
<feature type="transmembrane region" description="Helical" evidence="7">
    <location>
        <begin position="198"/>
        <end position="215"/>
    </location>
</feature>
<feature type="compositionally biased region" description="Low complexity" evidence="6">
    <location>
        <begin position="53"/>
        <end position="64"/>
    </location>
</feature>
<dbReference type="AlphaFoldDB" id="A0A9N8E6I9"/>
<evidence type="ECO:0000256" key="2">
    <source>
        <dbReference type="ARBA" id="ARBA00022692"/>
    </source>
</evidence>
<proteinExistence type="inferred from homology"/>
<evidence type="ECO:0000256" key="4">
    <source>
        <dbReference type="ARBA" id="ARBA00023136"/>
    </source>
</evidence>
<evidence type="ECO:0000256" key="7">
    <source>
        <dbReference type="SAM" id="Phobius"/>
    </source>
</evidence>
<dbReference type="InterPro" id="IPR028055">
    <property type="entry name" value="YidC/Oxa/ALB_C"/>
</dbReference>
<gene>
    <name evidence="9" type="ORF">SEMRO_674_G185360.1</name>
</gene>
<sequence>MLRSLNHHHIPTTSTFGSTITTRPQFTVMLGRPQRRGFATSSSGDKTEETTFTDDSTISNTDNSSTEVDATLERLFQEQSNLQLTAEQVANTSLEFVPTWWYFSDQCIQMIFKVQELSGVELGTAIMGTTLAVRLVLFPIVLSTQKSASRMAHVQPELEVLKRNFEKIRNPTAEDKIQMGKKVQDLFRRYDVSPFRSMLMPFIQFPFFLGMFFGLKKMPDYFAAEMATGGVLWFPDLNQTMLLDWTLLGGFLPDPNVTWILPGICMGTFVASIEMGKDQMMASNPAMAGNIIMFFRFMMVPMVYILSTFHAGVLCYWTVNNLFTLIQITTLKMPAVKKAAGIWDAPKPVPGVTSQSPGLKEAMEYAQKYASGEPTTEAGKMELHNQRVEQKKKQAVLSRTSRGRSSSSSTRRAIKKR</sequence>
<evidence type="ECO:0000256" key="3">
    <source>
        <dbReference type="ARBA" id="ARBA00022989"/>
    </source>
</evidence>
<feature type="transmembrane region" description="Helical" evidence="7">
    <location>
        <begin position="122"/>
        <end position="142"/>
    </location>
</feature>
<feature type="compositionally biased region" description="Low complexity" evidence="6">
    <location>
        <begin position="398"/>
        <end position="411"/>
    </location>
</feature>
<evidence type="ECO:0000313" key="9">
    <source>
        <dbReference type="EMBL" id="CAB9514785.1"/>
    </source>
</evidence>
<dbReference type="GO" id="GO:0005743">
    <property type="term" value="C:mitochondrial inner membrane"/>
    <property type="evidence" value="ECO:0007669"/>
    <property type="project" value="TreeGrafter"/>
</dbReference>
<feature type="transmembrane region" description="Helical" evidence="7">
    <location>
        <begin position="297"/>
        <end position="319"/>
    </location>
</feature>
<comment type="caution">
    <text evidence="9">The sequence shown here is derived from an EMBL/GenBank/DDBJ whole genome shotgun (WGS) entry which is preliminary data.</text>
</comment>
<accession>A0A9N8E6I9</accession>
<dbReference type="NCBIfam" id="TIGR03592">
    <property type="entry name" value="yidC_oxa1_cterm"/>
    <property type="match status" value="1"/>
</dbReference>
<dbReference type="EMBL" id="CAICTM010000673">
    <property type="protein sequence ID" value="CAB9514785.1"/>
    <property type="molecule type" value="Genomic_DNA"/>
</dbReference>
<reference evidence="9" key="1">
    <citation type="submission" date="2020-06" db="EMBL/GenBank/DDBJ databases">
        <authorList>
            <consortium name="Plant Systems Biology data submission"/>
        </authorList>
    </citation>
    <scope>NUCLEOTIDE SEQUENCE</scope>
    <source>
        <strain evidence="9">D6</strain>
    </source>
</reference>
<dbReference type="CDD" id="cd20069">
    <property type="entry name" value="5TM_Oxa1-like"/>
    <property type="match status" value="1"/>
</dbReference>
<keyword evidence="4 7" id="KW-0472">Membrane</keyword>
<organism evidence="9 10">
    <name type="scientific">Seminavis robusta</name>
    <dbReference type="NCBI Taxonomy" id="568900"/>
    <lineage>
        <taxon>Eukaryota</taxon>
        <taxon>Sar</taxon>
        <taxon>Stramenopiles</taxon>
        <taxon>Ochrophyta</taxon>
        <taxon>Bacillariophyta</taxon>
        <taxon>Bacillariophyceae</taxon>
        <taxon>Bacillariophycidae</taxon>
        <taxon>Naviculales</taxon>
        <taxon>Naviculaceae</taxon>
        <taxon>Seminavis</taxon>
    </lineage>
</organism>
<dbReference type="OrthoDB" id="2148490at2759"/>
<evidence type="ECO:0000313" key="10">
    <source>
        <dbReference type="Proteomes" id="UP001153069"/>
    </source>
</evidence>
<evidence type="ECO:0000256" key="5">
    <source>
        <dbReference type="RuleBase" id="RU003945"/>
    </source>
</evidence>
<name>A0A9N8E6I9_9STRA</name>
<dbReference type="InterPro" id="IPR001708">
    <property type="entry name" value="YidC/ALB3/OXA1/COX18"/>
</dbReference>
<feature type="region of interest" description="Disordered" evidence="6">
    <location>
        <begin position="376"/>
        <end position="417"/>
    </location>
</feature>
<evidence type="ECO:0000256" key="1">
    <source>
        <dbReference type="ARBA" id="ARBA00004141"/>
    </source>
</evidence>
<feature type="domain" description="Membrane insertase YidC/Oxa/ALB C-terminal" evidence="8">
    <location>
        <begin position="123"/>
        <end position="330"/>
    </location>
</feature>
<dbReference type="GO" id="GO:0032979">
    <property type="term" value="P:protein insertion into mitochondrial inner membrane from matrix"/>
    <property type="evidence" value="ECO:0007669"/>
    <property type="project" value="TreeGrafter"/>
</dbReference>
<feature type="compositionally biased region" description="Basic and acidic residues" evidence="6">
    <location>
        <begin position="379"/>
        <end position="392"/>
    </location>
</feature>
<dbReference type="GO" id="GO:0032977">
    <property type="term" value="F:membrane insertase activity"/>
    <property type="evidence" value="ECO:0007669"/>
    <property type="project" value="InterPro"/>
</dbReference>
<keyword evidence="10" id="KW-1185">Reference proteome</keyword>
<dbReference type="Pfam" id="PF02096">
    <property type="entry name" value="60KD_IMP"/>
    <property type="match status" value="1"/>
</dbReference>